<reference evidence="5" key="1">
    <citation type="journal article" date="2011" name="BMC Genomics">
        <title>Shotgun sequencing of Yersinia enterocolitica strain W22703 (biotype 2, serotype O:9): genomic evidence for oscillation between invertebrates and mammals.</title>
        <authorList>
            <person name="Fuchs T.M."/>
            <person name="Brandt K."/>
            <person name="Starke M."/>
            <person name="Rattei T."/>
        </authorList>
    </citation>
    <scope>NUCLEOTIDE SEQUENCE</scope>
</reference>
<dbReference type="CDD" id="cd00090">
    <property type="entry name" value="HTH_ARSR"/>
    <property type="match status" value="1"/>
</dbReference>
<dbReference type="AlphaFoldDB" id="F4MVP5"/>
<accession>F4MVP5</accession>
<evidence type="ECO:0000256" key="2">
    <source>
        <dbReference type="ARBA" id="ARBA00023125"/>
    </source>
</evidence>
<dbReference type="InterPro" id="IPR036388">
    <property type="entry name" value="WH-like_DNA-bd_sf"/>
</dbReference>
<dbReference type="Gene3D" id="1.10.10.10">
    <property type="entry name" value="Winged helix-like DNA-binding domain superfamily/Winged helix DNA-binding domain"/>
    <property type="match status" value="1"/>
</dbReference>
<keyword evidence="1" id="KW-0805">Transcription regulation</keyword>
<sequence length="130" mass="14458">MQGVTHRLSLINRNVMIANHPERQQIRLEKVLTALGHPLRLAVVRKLAAGGEYACGTLVHGLSKSTLTHHWRVLRESGVIWQRPCGRESLLSLRRDDIDARFPGLLDVLLNAVANDATTDESTAKHLQGE</sequence>
<organism evidence="5">
    <name type="scientific">Yersinia enterocolitica W22703</name>
    <dbReference type="NCBI Taxonomy" id="913028"/>
    <lineage>
        <taxon>Bacteria</taxon>
        <taxon>Pseudomonadati</taxon>
        <taxon>Pseudomonadota</taxon>
        <taxon>Gammaproteobacteria</taxon>
        <taxon>Enterobacterales</taxon>
        <taxon>Yersiniaceae</taxon>
        <taxon>Yersinia</taxon>
    </lineage>
</organism>
<keyword evidence="3" id="KW-0804">Transcription</keyword>
<dbReference type="PANTHER" id="PTHR33154">
    <property type="entry name" value="TRANSCRIPTIONAL REGULATOR, ARSR FAMILY"/>
    <property type="match status" value="1"/>
</dbReference>
<dbReference type="PROSITE" id="PS50987">
    <property type="entry name" value="HTH_ARSR_2"/>
    <property type="match status" value="1"/>
</dbReference>
<dbReference type="GO" id="GO:0003700">
    <property type="term" value="F:DNA-binding transcription factor activity"/>
    <property type="evidence" value="ECO:0007669"/>
    <property type="project" value="InterPro"/>
</dbReference>
<dbReference type="PANTHER" id="PTHR33154:SF12">
    <property type="entry name" value="TRANSCRIPTIONAL REGULATORY PROTEIN"/>
    <property type="match status" value="1"/>
</dbReference>
<evidence type="ECO:0000256" key="3">
    <source>
        <dbReference type="ARBA" id="ARBA00023163"/>
    </source>
</evidence>
<dbReference type="EMBL" id="FR718510">
    <property type="protein sequence ID" value="CBX69903.1"/>
    <property type="molecule type" value="Genomic_DNA"/>
</dbReference>
<dbReference type="Pfam" id="PF12840">
    <property type="entry name" value="HTH_20"/>
    <property type="match status" value="1"/>
</dbReference>
<evidence type="ECO:0000259" key="4">
    <source>
        <dbReference type="PROSITE" id="PS50987"/>
    </source>
</evidence>
<dbReference type="SMART" id="SM00418">
    <property type="entry name" value="HTH_ARSR"/>
    <property type="match status" value="1"/>
</dbReference>
<dbReference type="InterPro" id="IPR051081">
    <property type="entry name" value="HTH_MetalResp_TranReg"/>
</dbReference>
<proteinExistence type="predicted"/>
<dbReference type="InterPro" id="IPR011991">
    <property type="entry name" value="ArsR-like_HTH"/>
</dbReference>
<feature type="domain" description="HTH arsR-type" evidence="4">
    <location>
        <begin position="20"/>
        <end position="113"/>
    </location>
</feature>
<dbReference type="InterPro" id="IPR001845">
    <property type="entry name" value="HTH_ArsR_DNA-bd_dom"/>
</dbReference>
<evidence type="ECO:0000256" key="1">
    <source>
        <dbReference type="ARBA" id="ARBA00023015"/>
    </source>
</evidence>
<name>F4MVP5_YEREN</name>
<dbReference type="GO" id="GO:0003677">
    <property type="term" value="F:DNA binding"/>
    <property type="evidence" value="ECO:0007669"/>
    <property type="project" value="UniProtKB-KW"/>
</dbReference>
<dbReference type="SUPFAM" id="SSF46785">
    <property type="entry name" value="Winged helix' DNA-binding domain"/>
    <property type="match status" value="1"/>
</dbReference>
<protein>
    <submittedName>
        <fullName evidence="5">Uncharacterized HTH-type transcriptional regulator yczG</fullName>
    </submittedName>
</protein>
<evidence type="ECO:0000313" key="5">
    <source>
        <dbReference type="EMBL" id="CBX69903.1"/>
    </source>
</evidence>
<dbReference type="InterPro" id="IPR036390">
    <property type="entry name" value="WH_DNA-bd_sf"/>
</dbReference>
<gene>
    <name evidence="5" type="primary">yczG</name>
    <name evidence="5" type="ORF">YEW_KP45140</name>
</gene>
<keyword evidence="2" id="KW-0238">DNA-binding</keyword>